<keyword evidence="4" id="KW-1185">Reference proteome</keyword>
<dbReference type="InterPro" id="IPR005658">
    <property type="entry name" value="Prot_inh_ecotin"/>
</dbReference>
<dbReference type="Proteomes" id="UP000555103">
    <property type="component" value="Unassembled WGS sequence"/>
</dbReference>
<dbReference type="EMBL" id="JACIEP010000012">
    <property type="protein sequence ID" value="MBB4037223.1"/>
    <property type="molecule type" value="Genomic_DNA"/>
</dbReference>
<comment type="similarity">
    <text evidence="1">Belongs to the protease inhibitor I11 (ecotin) family.</text>
</comment>
<evidence type="ECO:0000256" key="1">
    <source>
        <dbReference type="ARBA" id="ARBA00010558"/>
    </source>
</evidence>
<gene>
    <name evidence="3" type="ORF">GGR21_003140</name>
</gene>
<proteinExistence type="inferred from homology"/>
<protein>
    <submittedName>
        <fullName evidence="3">Ecotin</fullName>
    </submittedName>
</protein>
<comment type="caution">
    <text evidence="3">The sequence shown here is derived from an EMBL/GenBank/DDBJ whole genome shotgun (WGS) entry which is preliminary data.</text>
</comment>
<sequence>MKNILKTMLFLFTVSAMSITVNAQDKNDMDKILEPFPAATDSVNRFVIYLDEKSDEGAYLVELIPGKVMNVDCNRHRLGGFIAEINLEGWGYTYYEFSTDGQVASTMMACNQPKEDKFISGQTLTVRYNSRMPIVIYAPKGYEIRYRIWQAGEEQVPTEK</sequence>
<accession>A0A840CZ46</accession>
<dbReference type="Gene3D" id="2.60.40.550">
    <property type="entry name" value="Ecotin"/>
    <property type="match status" value="1"/>
</dbReference>
<dbReference type="AlphaFoldDB" id="A0A840CZ46"/>
<dbReference type="GO" id="GO:0004867">
    <property type="term" value="F:serine-type endopeptidase inhibitor activity"/>
    <property type="evidence" value="ECO:0007669"/>
    <property type="project" value="InterPro"/>
</dbReference>
<name>A0A840CZ46_9BACT</name>
<reference evidence="3 4" key="1">
    <citation type="submission" date="2020-08" db="EMBL/GenBank/DDBJ databases">
        <title>Genomic Encyclopedia of Type Strains, Phase IV (KMG-IV): sequencing the most valuable type-strain genomes for metagenomic binning, comparative biology and taxonomic classification.</title>
        <authorList>
            <person name="Goeker M."/>
        </authorList>
    </citation>
    <scope>NUCLEOTIDE SEQUENCE [LARGE SCALE GENOMIC DNA]</scope>
    <source>
        <strain evidence="3 4">DSM 104969</strain>
    </source>
</reference>
<dbReference type="Pfam" id="PF03974">
    <property type="entry name" value="Ecotin"/>
    <property type="match status" value="1"/>
</dbReference>
<dbReference type="InterPro" id="IPR036198">
    <property type="entry name" value="Ecotin_sf"/>
</dbReference>
<dbReference type="PANTHER" id="PTHR35890:SF3">
    <property type="entry name" value="ECOTIN"/>
    <property type="match status" value="1"/>
</dbReference>
<dbReference type="RefSeq" id="WP_183308083.1">
    <property type="nucleotide sequence ID" value="NZ_JACIEP010000012.1"/>
</dbReference>
<evidence type="ECO:0000256" key="2">
    <source>
        <dbReference type="SAM" id="SignalP"/>
    </source>
</evidence>
<feature type="signal peptide" evidence="2">
    <location>
        <begin position="1"/>
        <end position="23"/>
    </location>
</feature>
<feature type="chain" id="PRO_5032277298" evidence="2">
    <location>
        <begin position="24"/>
        <end position="160"/>
    </location>
</feature>
<dbReference type="NCBIfam" id="NF002987">
    <property type="entry name" value="PRK03719.1"/>
    <property type="match status" value="1"/>
</dbReference>
<dbReference type="PIRSF" id="PIRSF006865">
    <property type="entry name" value="Prot_inh_ecotin"/>
    <property type="match status" value="1"/>
</dbReference>
<dbReference type="PANTHER" id="PTHR35890">
    <property type="match status" value="1"/>
</dbReference>
<evidence type="ECO:0000313" key="4">
    <source>
        <dbReference type="Proteomes" id="UP000555103"/>
    </source>
</evidence>
<keyword evidence="2" id="KW-0732">Signal</keyword>
<dbReference type="SUPFAM" id="SSF49772">
    <property type="entry name" value="Ecotin, trypsin inhibitor"/>
    <property type="match status" value="1"/>
</dbReference>
<organism evidence="3 4">
    <name type="scientific">Dysgonomonas hofstadii</name>
    <dbReference type="NCBI Taxonomy" id="637886"/>
    <lineage>
        <taxon>Bacteria</taxon>
        <taxon>Pseudomonadati</taxon>
        <taxon>Bacteroidota</taxon>
        <taxon>Bacteroidia</taxon>
        <taxon>Bacteroidales</taxon>
        <taxon>Dysgonomonadaceae</taxon>
        <taxon>Dysgonomonas</taxon>
    </lineage>
</organism>
<evidence type="ECO:0000313" key="3">
    <source>
        <dbReference type="EMBL" id="MBB4037223.1"/>
    </source>
</evidence>